<comment type="caution">
    <text evidence="1">The sequence shown here is derived from an EMBL/GenBank/DDBJ whole genome shotgun (WGS) entry which is preliminary data.</text>
</comment>
<dbReference type="OrthoDB" id="5565730at2759"/>
<organism evidence="1 2">
    <name type="scientific">Fusarium torreyae</name>
    <dbReference type="NCBI Taxonomy" id="1237075"/>
    <lineage>
        <taxon>Eukaryota</taxon>
        <taxon>Fungi</taxon>
        <taxon>Dikarya</taxon>
        <taxon>Ascomycota</taxon>
        <taxon>Pezizomycotina</taxon>
        <taxon>Sordariomycetes</taxon>
        <taxon>Hypocreomycetidae</taxon>
        <taxon>Hypocreales</taxon>
        <taxon>Nectriaceae</taxon>
        <taxon>Fusarium</taxon>
    </lineage>
</organism>
<dbReference type="Proteomes" id="UP001152049">
    <property type="component" value="Unassembled WGS sequence"/>
</dbReference>
<protein>
    <submittedName>
        <fullName evidence="1">Uncharacterized protein</fullName>
    </submittedName>
</protein>
<dbReference type="PANTHER" id="PTHR41390">
    <property type="entry name" value="CHROMOSOME 7, WHOLE GENOME SHOTGUN SEQUENCE"/>
    <property type="match status" value="1"/>
</dbReference>
<keyword evidence="2" id="KW-1185">Reference proteome</keyword>
<sequence>MADDRGQDPQSALLRQRQSSRGLFSQQVVDLVLPPLKFGGYAGAAGVLAGVGGSIFKEANPIVWGAVSGFQWFTLGTSFWFTRSLVVRSWGGEERLRNFDKIKASAIAGTAAGAVGGLIRGPKNILPAMFVWAVVGTGGQMIANRVSTRHPNVKDENQPSFLSRLNPLKKLSDQEYMDMMSEKMLRMDADIALIDDRIAELRKLAQEEARKVSSP</sequence>
<gene>
    <name evidence="1" type="ORF">NW762_007376</name>
</gene>
<dbReference type="AlphaFoldDB" id="A0A9W8VDA1"/>
<evidence type="ECO:0000313" key="1">
    <source>
        <dbReference type="EMBL" id="KAJ4260632.1"/>
    </source>
</evidence>
<evidence type="ECO:0000313" key="2">
    <source>
        <dbReference type="Proteomes" id="UP001152049"/>
    </source>
</evidence>
<dbReference type="PANTHER" id="PTHR41390:SF1">
    <property type="entry name" value="NADH-UBIQUINONE OXIDOREDUCTASE 213 KDA SUBUNIT"/>
    <property type="match status" value="1"/>
</dbReference>
<dbReference type="EMBL" id="JAOQAZ010000013">
    <property type="protein sequence ID" value="KAJ4260632.1"/>
    <property type="molecule type" value="Genomic_DNA"/>
</dbReference>
<accession>A0A9W8VDA1</accession>
<reference evidence="1" key="1">
    <citation type="submission" date="2022-09" db="EMBL/GenBank/DDBJ databases">
        <title>Fusarium specimens isolated from Avocado Roots.</title>
        <authorList>
            <person name="Stajich J."/>
            <person name="Roper C."/>
            <person name="Heimlech-Rivalta G."/>
        </authorList>
    </citation>
    <scope>NUCLEOTIDE SEQUENCE</scope>
    <source>
        <strain evidence="1">CF00136</strain>
    </source>
</reference>
<proteinExistence type="predicted"/>
<name>A0A9W8VDA1_9HYPO</name>